<evidence type="ECO:0000313" key="11">
    <source>
        <dbReference type="Proteomes" id="UP001597541"/>
    </source>
</evidence>
<dbReference type="Pfam" id="PF20730">
    <property type="entry name" value="YetF_N"/>
    <property type="match status" value="1"/>
</dbReference>
<dbReference type="InterPro" id="IPR007353">
    <property type="entry name" value="DUF421"/>
</dbReference>
<dbReference type="Pfam" id="PF04239">
    <property type="entry name" value="DUF421"/>
    <property type="match status" value="1"/>
</dbReference>
<dbReference type="Proteomes" id="UP001597541">
    <property type="component" value="Unassembled WGS sequence"/>
</dbReference>
<sequence length="234" mass="26979">MADLLYISVKLLTGFIGLWLMTRLLGKKEIAQLTPFDFISSLMLSEIVGNTVYDKEVHFSRLLYALAFWALLSFTLEKVTYKFKTLRRPLDGSPVLLIEDGKVNVRQMHRNNMDFEQLQMMLRQRDVFSIREVAYALLETNGGLSVLKKSGYDQVTREDFDLPEKEQHPGAGLIEDGEIQKEQLLLLGKDELWLRKELINKGYGDAENVLYAEWRTGEGLYVAETAEHEGRRSR</sequence>
<keyword evidence="6 7" id="KW-0472">Membrane</keyword>
<feature type="domain" description="YetF C-terminal" evidence="8">
    <location>
        <begin position="82"/>
        <end position="214"/>
    </location>
</feature>
<evidence type="ECO:0000256" key="2">
    <source>
        <dbReference type="ARBA" id="ARBA00006448"/>
    </source>
</evidence>
<dbReference type="PANTHER" id="PTHR34582">
    <property type="entry name" value="UPF0702 TRANSMEMBRANE PROTEIN YCAP"/>
    <property type="match status" value="1"/>
</dbReference>
<evidence type="ECO:0000256" key="1">
    <source>
        <dbReference type="ARBA" id="ARBA00004651"/>
    </source>
</evidence>
<name>A0ABW5P847_9BACL</name>
<dbReference type="EMBL" id="JBHUME010000002">
    <property type="protein sequence ID" value="MFD2611056.1"/>
    <property type="molecule type" value="Genomic_DNA"/>
</dbReference>
<dbReference type="PANTHER" id="PTHR34582:SF5">
    <property type="entry name" value="UPF0702 TRANSMEMBRANE PROTEIN YETF"/>
    <property type="match status" value="1"/>
</dbReference>
<dbReference type="Gene3D" id="3.30.240.20">
    <property type="entry name" value="bsu07140 like domains"/>
    <property type="match status" value="2"/>
</dbReference>
<protein>
    <submittedName>
        <fullName evidence="10">DUF421 domain-containing protein</fullName>
    </submittedName>
</protein>
<comment type="subcellular location">
    <subcellularLocation>
        <location evidence="1">Cell membrane</location>
        <topology evidence="1">Multi-pass membrane protein</topology>
    </subcellularLocation>
</comment>
<comment type="caution">
    <text evidence="10">The sequence shown here is derived from an EMBL/GenBank/DDBJ whole genome shotgun (WGS) entry which is preliminary data.</text>
</comment>
<dbReference type="InterPro" id="IPR023090">
    <property type="entry name" value="UPF0702_alpha/beta_dom_sf"/>
</dbReference>
<keyword evidence="4 7" id="KW-0812">Transmembrane</keyword>
<dbReference type="RefSeq" id="WP_377599335.1">
    <property type="nucleotide sequence ID" value="NZ_JBHUME010000002.1"/>
</dbReference>
<keyword evidence="5 7" id="KW-1133">Transmembrane helix</keyword>
<feature type="domain" description="YetF-like N-terminal transmembrane" evidence="9">
    <location>
        <begin position="5"/>
        <end position="77"/>
    </location>
</feature>
<evidence type="ECO:0000256" key="4">
    <source>
        <dbReference type="ARBA" id="ARBA00022692"/>
    </source>
</evidence>
<reference evidence="11" key="1">
    <citation type="journal article" date="2019" name="Int. J. Syst. Evol. Microbiol.">
        <title>The Global Catalogue of Microorganisms (GCM) 10K type strain sequencing project: providing services to taxonomists for standard genome sequencing and annotation.</title>
        <authorList>
            <consortium name="The Broad Institute Genomics Platform"/>
            <consortium name="The Broad Institute Genome Sequencing Center for Infectious Disease"/>
            <person name="Wu L."/>
            <person name="Ma J."/>
        </authorList>
    </citation>
    <scope>NUCLEOTIDE SEQUENCE [LARGE SCALE GENOMIC DNA]</scope>
    <source>
        <strain evidence="11">KCTC 3950</strain>
    </source>
</reference>
<evidence type="ECO:0000256" key="7">
    <source>
        <dbReference type="SAM" id="Phobius"/>
    </source>
</evidence>
<evidence type="ECO:0000313" key="10">
    <source>
        <dbReference type="EMBL" id="MFD2611056.1"/>
    </source>
</evidence>
<evidence type="ECO:0000256" key="5">
    <source>
        <dbReference type="ARBA" id="ARBA00022989"/>
    </source>
</evidence>
<accession>A0ABW5P847</accession>
<evidence type="ECO:0000256" key="3">
    <source>
        <dbReference type="ARBA" id="ARBA00022475"/>
    </source>
</evidence>
<feature type="transmembrane region" description="Helical" evidence="7">
    <location>
        <begin position="6"/>
        <end position="26"/>
    </location>
</feature>
<comment type="similarity">
    <text evidence="2">Belongs to the UPF0702 family.</text>
</comment>
<dbReference type="InterPro" id="IPR048454">
    <property type="entry name" value="YetF_N"/>
</dbReference>
<evidence type="ECO:0000259" key="9">
    <source>
        <dbReference type="Pfam" id="PF20730"/>
    </source>
</evidence>
<gene>
    <name evidence="10" type="ORF">ACFSUF_01305</name>
</gene>
<proteinExistence type="inferred from homology"/>
<keyword evidence="3" id="KW-1003">Cell membrane</keyword>
<feature type="transmembrane region" description="Helical" evidence="7">
    <location>
        <begin position="59"/>
        <end position="79"/>
    </location>
</feature>
<evidence type="ECO:0000259" key="8">
    <source>
        <dbReference type="Pfam" id="PF04239"/>
    </source>
</evidence>
<organism evidence="10 11">
    <name type="scientific">Paenibacillus gansuensis</name>
    <dbReference type="NCBI Taxonomy" id="306542"/>
    <lineage>
        <taxon>Bacteria</taxon>
        <taxon>Bacillati</taxon>
        <taxon>Bacillota</taxon>
        <taxon>Bacilli</taxon>
        <taxon>Bacillales</taxon>
        <taxon>Paenibacillaceae</taxon>
        <taxon>Paenibacillus</taxon>
    </lineage>
</organism>
<keyword evidence="11" id="KW-1185">Reference proteome</keyword>
<evidence type="ECO:0000256" key="6">
    <source>
        <dbReference type="ARBA" id="ARBA00023136"/>
    </source>
</evidence>